<dbReference type="EMBL" id="VICG01000008">
    <property type="protein sequence ID" value="KAA8569116.1"/>
    <property type="molecule type" value="Genomic_DNA"/>
</dbReference>
<evidence type="ECO:0000313" key="1">
    <source>
        <dbReference type="EMBL" id="KAA8569116.1"/>
    </source>
</evidence>
<reference evidence="1 2" key="1">
    <citation type="submission" date="2019-06" db="EMBL/GenBank/DDBJ databases">
        <title>Genome Sequence of the Brown Rot Fungal Pathogen Monilinia fructicola.</title>
        <authorList>
            <person name="De Miccolis Angelini R.M."/>
            <person name="Landi L."/>
            <person name="Abate D."/>
            <person name="Pollastro S."/>
            <person name="Romanazzi G."/>
            <person name="Faretra F."/>
        </authorList>
    </citation>
    <scope>NUCLEOTIDE SEQUENCE [LARGE SCALE GENOMIC DNA]</scope>
    <source>
        <strain evidence="1 2">Mfrc123</strain>
    </source>
</reference>
<evidence type="ECO:0000313" key="2">
    <source>
        <dbReference type="Proteomes" id="UP000322873"/>
    </source>
</evidence>
<proteinExistence type="predicted"/>
<dbReference type="AlphaFoldDB" id="A0A5M9JMY3"/>
<gene>
    <name evidence="1" type="ORF">EYC84_000786</name>
</gene>
<dbReference type="Proteomes" id="UP000322873">
    <property type="component" value="Unassembled WGS sequence"/>
</dbReference>
<sequence>MIYPWHEDDHDLDANHLRRLRVLSLKAVDRSSPSPFQTPLPTSTTSCSVTHHMLGWEASRITNHPSGVTLHINPRLESPTQRLSTRLLGYPAIAPARIPCAKDGLGGFQGERRPYCIEGGGGEKRSVPNRWTAAGEVKVWGEGGGNWDGYVLGIDERVFF</sequence>
<protein>
    <submittedName>
        <fullName evidence="1">Uncharacterized protein</fullName>
    </submittedName>
</protein>
<accession>A0A5M9JMY3</accession>
<name>A0A5M9JMY3_MONFR</name>
<organism evidence="1 2">
    <name type="scientific">Monilinia fructicola</name>
    <name type="common">Brown rot fungus</name>
    <name type="synonym">Ciboria fructicola</name>
    <dbReference type="NCBI Taxonomy" id="38448"/>
    <lineage>
        <taxon>Eukaryota</taxon>
        <taxon>Fungi</taxon>
        <taxon>Dikarya</taxon>
        <taxon>Ascomycota</taxon>
        <taxon>Pezizomycotina</taxon>
        <taxon>Leotiomycetes</taxon>
        <taxon>Helotiales</taxon>
        <taxon>Sclerotiniaceae</taxon>
        <taxon>Monilinia</taxon>
    </lineage>
</organism>
<keyword evidence="2" id="KW-1185">Reference proteome</keyword>
<comment type="caution">
    <text evidence="1">The sequence shown here is derived from an EMBL/GenBank/DDBJ whole genome shotgun (WGS) entry which is preliminary data.</text>
</comment>